<dbReference type="RefSeq" id="XP_013348447.1">
    <property type="nucleotide sequence ID" value="XM_013492993.1"/>
</dbReference>
<sequence length="138" mass="15351">MLEGSYEVTINFGSTSVSRQAAQPLTHCQCQKPSCQFATPTRIPSFRRFRPTLHLLACIIPSSPTHPPVHHLCSKSSISKASIIAATEQKSSESCIPSKSRPPYLFLRKNHSSDSSVELCPSQLYADIHRCMKPRRQA</sequence>
<gene>
    <name evidence="1" type="ORF">AUEXF2481DRAFT_192057</name>
</gene>
<protein>
    <submittedName>
        <fullName evidence="1">Uncharacterized protein</fullName>
    </submittedName>
</protein>
<keyword evidence="2" id="KW-1185">Reference proteome</keyword>
<dbReference type="EMBL" id="KL584750">
    <property type="protein sequence ID" value="KEQ99711.1"/>
    <property type="molecule type" value="Genomic_DNA"/>
</dbReference>
<proteinExistence type="predicted"/>
<organism evidence="1 2">
    <name type="scientific">Aureobasidium subglaciale (strain EXF-2481)</name>
    <name type="common">Aureobasidium pullulans var. subglaciale</name>
    <dbReference type="NCBI Taxonomy" id="1043005"/>
    <lineage>
        <taxon>Eukaryota</taxon>
        <taxon>Fungi</taxon>
        <taxon>Dikarya</taxon>
        <taxon>Ascomycota</taxon>
        <taxon>Pezizomycotina</taxon>
        <taxon>Dothideomycetes</taxon>
        <taxon>Dothideomycetidae</taxon>
        <taxon>Dothideales</taxon>
        <taxon>Saccotheciaceae</taxon>
        <taxon>Aureobasidium</taxon>
    </lineage>
</organism>
<dbReference type="AlphaFoldDB" id="A0A074ZMW3"/>
<dbReference type="OrthoDB" id="10464086at2759"/>
<dbReference type="Proteomes" id="UP000030641">
    <property type="component" value="Unassembled WGS sequence"/>
</dbReference>
<reference evidence="1 2" key="1">
    <citation type="journal article" date="2014" name="BMC Genomics">
        <title>Genome sequencing of four Aureobasidium pullulans varieties: biotechnological potential, stress tolerance, and description of new species.</title>
        <authorList>
            <person name="Gostin Ar C."/>
            <person name="Ohm R.A."/>
            <person name="Kogej T."/>
            <person name="Sonjak S."/>
            <person name="Turk M."/>
            <person name="Zajc J."/>
            <person name="Zalar P."/>
            <person name="Grube M."/>
            <person name="Sun H."/>
            <person name="Han J."/>
            <person name="Sharma A."/>
            <person name="Chiniquy J."/>
            <person name="Ngan C.Y."/>
            <person name="Lipzen A."/>
            <person name="Barry K."/>
            <person name="Grigoriev I.V."/>
            <person name="Gunde-Cimerman N."/>
        </authorList>
    </citation>
    <scope>NUCLEOTIDE SEQUENCE [LARGE SCALE GENOMIC DNA]</scope>
    <source>
        <strain evidence="1 2">EXF-2481</strain>
    </source>
</reference>
<dbReference type="HOGENOM" id="CLU_1854867_0_0_1"/>
<evidence type="ECO:0000313" key="1">
    <source>
        <dbReference type="EMBL" id="KEQ99711.1"/>
    </source>
</evidence>
<accession>A0A074ZMW3</accession>
<dbReference type="GeneID" id="25362404"/>
<name>A0A074ZMW3_AURSE</name>
<dbReference type="InParanoid" id="A0A074ZMW3"/>
<evidence type="ECO:0000313" key="2">
    <source>
        <dbReference type="Proteomes" id="UP000030641"/>
    </source>
</evidence>